<dbReference type="SMART" id="SM00399">
    <property type="entry name" value="ZnF_C4"/>
    <property type="match status" value="1"/>
</dbReference>
<evidence type="ECO:0000256" key="4">
    <source>
        <dbReference type="ARBA" id="ARBA00023015"/>
    </source>
</evidence>
<dbReference type="Gene3D" id="3.30.50.10">
    <property type="entry name" value="Erythroid Transcription Factor GATA-1, subunit A"/>
    <property type="match status" value="1"/>
</dbReference>
<dbReference type="PROSITE" id="PS51030">
    <property type="entry name" value="NUCLEAR_REC_DBD_2"/>
    <property type="match status" value="1"/>
</dbReference>
<evidence type="ECO:0000256" key="7">
    <source>
        <dbReference type="ARBA" id="ARBA00023170"/>
    </source>
</evidence>
<dbReference type="PRINTS" id="PR00047">
    <property type="entry name" value="STROIDFINGER"/>
</dbReference>
<evidence type="ECO:0000256" key="1">
    <source>
        <dbReference type="ARBA" id="ARBA00022723"/>
    </source>
</evidence>
<accession>A0A1I7WXY7</accession>
<dbReference type="PANTHER" id="PTHR45680">
    <property type="entry name" value="NUCLEAR HORMONE RECEPTOR FAMILY"/>
    <property type="match status" value="1"/>
</dbReference>
<dbReference type="InterPro" id="IPR001628">
    <property type="entry name" value="Znf_hrmn_rcpt"/>
</dbReference>
<dbReference type="InterPro" id="IPR051152">
    <property type="entry name" value="C.elegans_Orphan_NR"/>
</dbReference>
<dbReference type="SUPFAM" id="SSF57716">
    <property type="entry name" value="Glucocorticoid receptor-like (DNA-binding domain)"/>
    <property type="match status" value="1"/>
</dbReference>
<dbReference type="GO" id="GO:0043565">
    <property type="term" value="F:sequence-specific DNA binding"/>
    <property type="evidence" value="ECO:0007669"/>
    <property type="project" value="InterPro"/>
</dbReference>
<keyword evidence="3" id="KW-0862">Zinc</keyword>
<keyword evidence="8" id="KW-0539">Nucleus</keyword>
<keyword evidence="5" id="KW-0238">DNA-binding</keyword>
<evidence type="ECO:0000256" key="3">
    <source>
        <dbReference type="ARBA" id="ARBA00022833"/>
    </source>
</evidence>
<evidence type="ECO:0000256" key="2">
    <source>
        <dbReference type="ARBA" id="ARBA00022771"/>
    </source>
</evidence>
<evidence type="ECO:0000313" key="10">
    <source>
        <dbReference type="Proteomes" id="UP000095283"/>
    </source>
</evidence>
<dbReference type="GO" id="GO:0003700">
    <property type="term" value="F:DNA-binding transcription factor activity"/>
    <property type="evidence" value="ECO:0007669"/>
    <property type="project" value="InterPro"/>
</dbReference>
<evidence type="ECO:0000256" key="6">
    <source>
        <dbReference type="ARBA" id="ARBA00023163"/>
    </source>
</evidence>
<name>A0A1I7WXY7_HETBA</name>
<proteinExistence type="predicted"/>
<evidence type="ECO:0000256" key="8">
    <source>
        <dbReference type="ARBA" id="ARBA00023242"/>
    </source>
</evidence>
<keyword evidence="4" id="KW-0805">Transcription regulation</keyword>
<dbReference type="InterPro" id="IPR013088">
    <property type="entry name" value="Znf_NHR/GATA"/>
</dbReference>
<dbReference type="Proteomes" id="UP000095283">
    <property type="component" value="Unplaced"/>
</dbReference>
<dbReference type="PANTHER" id="PTHR45680:SF23">
    <property type="entry name" value="NUCLEAR HORMONE RECEPTOR FAMILY"/>
    <property type="match status" value="1"/>
</dbReference>
<protein>
    <submittedName>
        <fullName evidence="11">Nuclear receptor domain-containing protein</fullName>
    </submittedName>
</protein>
<dbReference type="Pfam" id="PF00105">
    <property type="entry name" value="zf-C4"/>
    <property type="match status" value="1"/>
</dbReference>
<keyword evidence="1" id="KW-0479">Metal-binding</keyword>
<keyword evidence="6" id="KW-0804">Transcription</keyword>
<feature type="domain" description="Nuclear receptor" evidence="9">
    <location>
        <begin position="1"/>
        <end position="53"/>
    </location>
</feature>
<dbReference type="AlphaFoldDB" id="A0A1I7WXY7"/>
<dbReference type="WBParaSite" id="Hba_10025">
    <property type="protein sequence ID" value="Hba_10025"/>
    <property type="gene ID" value="Hba_10025"/>
</dbReference>
<evidence type="ECO:0000259" key="9">
    <source>
        <dbReference type="PROSITE" id="PS51030"/>
    </source>
</evidence>
<keyword evidence="2" id="KW-0863">Zinc-finger</keyword>
<dbReference type="GO" id="GO:0008270">
    <property type="term" value="F:zinc ion binding"/>
    <property type="evidence" value="ECO:0007669"/>
    <property type="project" value="UniProtKB-KW"/>
</dbReference>
<evidence type="ECO:0000313" key="11">
    <source>
        <dbReference type="WBParaSite" id="Hba_10025"/>
    </source>
</evidence>
<reference evidence="11" key="1">
    <citation type="submission" date="2016-11" db="UniProtKB">
        <authorList>
            <consortium name="WormBaseParasite"/>
        </authorList>
    </citation>
    <scope>IDENTIFICATION</scope>
</reference>
<organism evidence="10 11">
    <name type="scientific">Heterorhabditis bacteriophora</name>
    <name type="common">Entomopathogenic nematode worm</name>
    <dbReference type="NCBI Taxonomy" id="37862"/>
    <lineage>
        <taxon>Eukaryota</taxon>
        <taxon>Metazoa</taxon>
        <taxon>Ecdysozoa</taxon>
        <taxon>Nematoda</taxon>
        <taxon>Chromadorea</taxon>
        <taxon>Rhabditida</taxon>
        <taxon>Rhabditina</taxon>
        <taxon>Rhabditomorpha</taxon>
        <taxon>Strongyloidea</taxon>
        <taxon>Heterorhabditidae</taxon>
        <taxon>Heterorhabditis</taxon>
    </lineage>
</organism>
<evidence type="ECO:0000256" key="5">
    <source>
        <dbReference type="ARBA" id="ARBA00023125"/>
    </source>
</evidence>
<sequence>MSKCVVCEMPSSGQHFGVTCCRACAAFFRRTLSLMLKYKCRFDGKCEVTQILM</sequence>
<keyword evidence="10" id="KW-1185">Reference proteome</keyword>
<keyword evidence="7" id="KW-0675">Receptor</keyword>